<evidence type="ECO:0000259" key="3">
    <source>
        <dbReference type="PROSITE" id="PS51186"/>
    </source>
</evidence>
<name>A0A9W6NFW9_9PSED</name>
<accession>A0A9W6NFW9</accession>
<evidence type="ECO:0000313" key="4">
    <source>
        <dbReference type="EMBL" id="GLK90159.1"/>
    </source>
</evidence>
<sequence>MPYMYWLQDNMAYCNTMASWLYEQFHYEYSEQTLSDWQAEFAAGQTNSDWPSLVAVGDGQLLGGAALAKADLAGREDLGPWLACVFVTPQARGQGIAEALVEGVCERARREGVGRLYLHTQDRADYYAKRGWQLVERFERWDKPQSLMARDL</sequence>
<comment type="caution">
    <text evidence="4">The sequence shown here is derived from an EMBL/GenBank/DDBJ whole genome shotgun (WGS) entry which is preliminary data.</text>
</comment>
<reference evidence="4" key="2">
    <citation type="submission" date="2023-01" db="EMBL/GenBank/DDBJ databases">
        <authorList>
            <person name="Sun Q."/>
            <person name="Evtushenko L."/>
        </authorList>
    </citation>
    <scope>NUCLEOTIDE SEQUENCE</scope>
    <source>
        <strain evidence="4">VKM B-2935</strain>
    </source>
</reference>
<reference evidence="4" key="1">
    <citation type="journal article" date="2014" name="Int. J. Syst. Evol. Microbiol.">
        <title>Complete genome sequence of Corynebacterium casei LMG S-19264T (=DSM 44701T), isolated from a smear-ripened cheese.</title>
        <authorList>
            <consortium name="US DOE Joint Genome Institute (JGI-PGF)"/>
            <person name="Walter F."/>
            <person name="Albersmeier A."/>
            <person name="Kalinowski J."/>
            <person name="Ruckert C."/>
        </authorList>
    </citation>
    <scope>NUCLEOTIDE SEQUENCE</scope>
    <source>
        <strain evidence="4">VKM B-2935</strain>
    </source>
</reference>
<dbReference type="CDD" id="cd04301">
    <property type="entry name" value="NAT_SF"/>
    <property type="match status" value="1"/>
</dbReference>
<dbReference type="Pfam" id="PF00583">
    <property type="entry name" value="Acetyltransf_1"/>
    <property type="match status" value="1"/>
</dbReference>
<dbReference type="PANTHER" id="PTHR43877">
    <property type="entry name" value="AMINOALKYLPHOSPHONATE N-ACETYLTRANSFERASE-RELATED-RELATED"/>
    <property type="match status" value="1"/>
</dbReference>
<gene>
    <name evidence="4" type="ORF">GCM10017655_32210</name>
</gene>
<dbReference type="RefSeq" id="WP_271196341.1">
    <property type="nucleotide sequence ID" value="NZ_BSFN01000009.1"/>
</dbReference>
<keyword evidence="2" id="KW-0012">Acyltransferase</keyword>
<dbReference type="InterPro" id="IPR016181">
    <property type="entry name" value="Acyl_CoA_acyltransferase"/>
</dbReference>
<dbReference type="InterPro" id="IPR000182">
    <property type="entry name" value="GNAT_dom"/>
</dbReference>
<organism evidence="4 5">
    <name type="scientific">Pseudomonas turukhanskensis</name>
    <dbReference type="NCBI Taxonomy" id="1806536"/>
    <lineage>
        <taxon>Bacteria</taxon>
        <taxon>Pseudomonadati</taxon>
        <taxon>Pseudomonadota</taxon>
        <taxon>Gammaproteobacteria</taxon>
        <taxon>Pseudomonadales</taxon>
        <taxon>Pseudomonadaceae</taxon>
        <taxon>Pseudomonas</taxon>
    </lineage>
</organism>
<dbReference type="EMBL" id="BSFN01000009">
    <property type="protein sequence ID" value="GLK90159.1"/>
    <property type="molecule type" value="Genomic_DNA"/>
</dbReference>
<dbReference type="Proteomes" id="UP001143328">
    <property type="component" value="Unassembled WGS sequence"/>
</dbReference>
<dbReference type="InterPro" id="IPR050832">
    <property type="entry name" value="Bact_Acetyltransf"/>
</dbReference>
<evidence type="ECO:0000313" key="5">
    <source>
        <dbReference type="Proteomes" id="UP001143328"/>
    </source>
</evidence>
<dbReference type="GO" id="GO:0016747">
    <property type="term" value="F:acyltransferase activity, transferring groups other than amino-acyl groups"/>
    <property type="evidence" value="ECO:0007669"/>
    <property type="project" value="InterPro"/>
</dbReference>
<feature type="domain" description="N-acetyltransferase" evidence="3">
    <location>
        <begin position="1"/>
        <end position="152"/>
    </location>
</feature>
<proteinExistence type="predicted"/>
<dbReference type="PANTHER" id="PTHR43877:SF2">
    <property type="entry name" value="AMINOALKYLPHOSPHONATE N-ACETYLTRANSFERASE-RELATED"/>
    <property type="match status" value="1"/>
</dbReference>
<dbReference type="Gene3D" id="3.40.630.30">
    <property type="match status" value="1"/>
</dbReference>
<keyword evidence="5" id="KW-1185">Reference proteome</keyword>
<dbReference type="AlphaFoldDB" id="A0A9W6NFW9"/>
<protein>
    <recommendedName>
        <fullName evidence="3">N-acetyltransferase domain-containing protein</fullName>
    </recommendedName>
</protein>
<keyword evidence="1" id="KW-0808">Transferase</keyword>
<evidence type="ECO:0000256" key="1">
    <source>
        <dbReference type="ARBA" id="ARBA00022679"/>
    </source>
</evidence>
<dbReference type="SUPFAM" id="SSF55729">
    <property type="entry name" value="Acyl-CoA N-acyltransferases (Nat)"/>
    <property type="match status" value="1"/>
</dbReference>
<evidence type="ECO:0000256" key="2">
    <source>
        <dbReference type="ARBA" id="ARBA00023315"/>
    </source>
</evidence>
<dbReference type="PROSITE" id="PS51186">
    <property type="entry name" value="GNAT"/>
    <property type="match status" value="1"/>
</dbReference>